<feature type="region of interest" description="Disordered" evidence="5">
    <location>
        <begin position="149"/>
        <end position="185"/>
    </location>
</feature>
<dbReference type="InterPro" id="IPR006128">
    <property type="entry name" value="Lipoprotein_PsaA-like"/>
</dbReference>
<dbReference type="RefSeq" id="WP_117153429.1">
    <property type="nucleotide sequence ID" value="NZ_BMLG01000002.1"/>
</dbReference>
<gene>
    <name evidence="7" type="ORF">GCM10011351_09310</name>
</gene>
<dbReference type="GO" id="GO:0030001">
    <property type="term" value="P:metal ion transport"/>
    <property type="evidence" value="ECO:0007669"/>
    <property type="project" value="InterPro"/>
</dbReference>
<organism evidence="7 8">
    <name type="scientific">Paraliobacillus quinghaiensis</name>
    <dbReference type="NCBI Taxonomy" id="470815"/>
    <lineage>
        <taxon>Bacteria</taxon>
        <taxon>Bacillati</taxon>
        <taxon>Bacillota</taxon>
        <taxon>Bacilli</taxon>
        <taxon>Bacillales</taxon>
        <taxon>Bacillaceae</taxon>
        <taxon>Paraliobacillus</taxon>
    </lineage>
</organism>
<dbReference type="EMBL" id="BMLG01000002">
    <property type="protein sequence ID" value="GGM25734.1"/>
    <property type="molecule type" value="Genomic_DNA"/>
</dbReference>
<reference evidence="7" key="2">
    <citation type="submission" date="2020-09" db="EMBL/GenBank/DDBJ databases">
        <authorList>
            <person name="Sun Q."/>
            <person name="Zhou Y."/>
        </authorList>
    </citation>
    <scope>NUCLEOTIDE SEQUENCE</scope>
    <source>
        <strain evidence="7">CGMCC 1.6333</strain>
    </source>
</reference>
<evidence type="ECO:0000256" key="4">
    <source>
        <dbReference type="SAM" id="Coils"/>
    </source>
</evidence>
<dbReference type="PANTHER" id="PTHR42953">
    <property type="entry name" value="HIGH-AFFINITY ZINC UPTAKE SYSTEM PROTEIN ZNUA-RELATED"/>
    <property type="match status" value="1"/>
</dbReference>
<dbReference type="SUPFAM" id="SSF53807">
    <property type="entry name" value="Helical backbone' metal receptor"/>
    <property type="match status" value="1"/>
</dbReference>
<keyword evidence="1 3" id="KW-0813">Transport</keyword>
<dbReference type="PROSITE" id="PS51257">
    <property type="entry name" value="PROKAR_LIPOPROTEIN"/>
    <property type="match status" value="1"/>
</dbReference>
<proteinExistence type="inferred from homology"/>
<evidence type="ECO:0000256" key="2">
    <source>
        <dbReference type="ARBA" id="ARBA00022729"/>
    </source>
</evidence>
<reference evidence="7" key="1">
    <citation type="journal article" date="2014" name="Int. J. Syst. Evol. Microbiol.">
        <title>Complete genome sequence of Corynebacterium casei LMG S-19264T (=DSM 44701T), isolated from a smear-ripened cheese.</title>
        <authorList>
            <consortium name="US DOE Joint Genome Institute (JGI-PGF)"/>
            <person name="Walter F."/>
            <person name="Albersmeier A."/>
            <person name="Kalinowski J."/>
            <person name="Ruckert C."/>
        </authorList>
    </citation>
    <scope>NUCLEOTIDE SEQUENCE</scope>
    <source>
        <strain evidence="7">CGMCC 1.6333</strain>
    </source>
</reference>
<evidence type="ECO:0000256" key="6">
    <source>
        <dbReference type="SAM" id="SignalP"/>
    </source>
</evidence>
<evidence type="ECO:0000313" key="8">
    <source>
        <dbReference type="Proteomes" id="UP000618460"/>
    </source>
</evidence>
<feature type="compositionally biased region" description="Basic and acidic residues" evidence="5">
    <location>
        <begin position="149"/>
        <end position="162"/>
    </location>
</feature>
<dbReference type="GO" id="GO:0046872">
    <property type="term" value="F:metal ion binding"/>
    <property type="evidence" value="ECO:0007669"/>
    <property type="project" value="InterPro"/>
</dbReference>
<comment type="similarity">
    <text evidence="3">Belongs to the bacterial solute-binding protein 9 family.</text>
</comment>
<evidence type="ECO:0000313" key="7">
    <source>
        <dbReference type="EMBL" id="GGM25734.1"/>
    </source>
</evidence>
<sequence length="358" mass="40565">MKLLYKLLLLLVVSGLLFACGTEEQTQSELESEQEQKQEQKQKQKQKQLQVYTTLYPLEYFANEIGGAYVDVISILPAGADPHTYEPTSKTMVDIATADAFIYNGANLETYAEKIQAALSEENVKMVEATEGIDLLNTIHAHEEEAVHVSTEESNDHDHEDEGHDEEEHAEAEEHIEDDGHNHGDVDPHVWLDPILAQELAENVKNTLVGLMPEQKETFETNYQDLILRLNDLDAEFHETIESYEQNKILVSHAGYGYWEKAYGLEQIAISGLSSSNEPSQKELERIIEAVRENNIEYLFFEQNITPKVATVIQNEAGIESLELHNLSVLTEQDIENGDDYFTLMERNLKAIETALSE</sequence>
<dbReference type="PANTHER" id="PTHR42953:SF8">
    <property type="entry name" value="ZINT DOMAIN-CONTAINING PROTEIN"/>
    <property type="match status" value="1"/>
</dbReference>
<feature type="signal peptide" evidence="6">
    <location>
        <begin position="1"/>
        <end position="19"/>
    </location>
</feature>
<dbReference type="Pfam" id="PF01297">
    <property type="entry name" value="ZnuA"/>
    <property type="match status" value="1"/>
</dbReference>
<comment type="caution">
    <text evidence="7">The sequence shown here is derived from an EMBL/GenBank/DDBJ whole genome shotgun (WGS) entry which is preliminary data.</text>
</comment>
<dbReference type="AlphaFoldDB" id="A0A917WT11"/>
<accession>A0A917WT11</accession>
<evidence type="ECO:0000256" key="1">
    <source>
        <dbReference type="ARBA" id="ARBA00022448"/>
    </source>
</evidence>
<dbReference type="InterPro" id="IPR006127">
    <property type="entry name" value="ZnuA-like"/>
</dbReference>
<dbReference type="Gene3D" id="3.40.50.1980">
    <property type="entry name" value="Nitrogenase molybdenum iron protein domain"/>
    <property type="match status" value="2"/>
</dbReference>
<evidence type="ECO:0000256" key="5">
    <source>
        <dbReference type="SAM" id="MobiDB-lite"/>
    </source>
</evidence>
<dbReference type="OrthoDB" id="9810636at2"/>
<feature type="chain" id="PRO_5039109026" evidence="6">
    <location>
        <begin position="20"/>
        <end position="358"/>
    </location>
</feature>
<feature type="coiled-coil region" evidence="4">
    <location>
        <begin position="23"/>
        <end position="50"/>
    </location>
</feature>
<keyword evidence="4" id="KW-0175">Coiled coil</keyword>
<dbReference type="GO" id="GO:0007155">
    <property type="term" value="P:cell adhesion"/>
    <property type="evidence" value="ECO:0007669"/>
    <property type="project" value="InterPro"/>
</dbReference>
<name>A0A917WT11_9BACI</name>
<feature type="compositionally biased region" description="Acidic residues" evidence="5">
    <location>
        <begin position="163"/>
        <end position="177"/>
    </location>
</feature>
<dbReference type="InterPro" id="IPR006129">
    <property type="entry name" value="AdhesinB"/>
</dbReference>
<protein>
    <submittedName>
        <fullName evidence="7">Adhesin</fullName>
    </submittedName>
</protein>
<dbReference type="InterPro" id="IPR050492">
    <property type="entry name" value="Bact_metal-bind_prot9"/>
</dbReference>
<dbReference type="PRINTS" id="PR00690">
    <property type="entry name" value="ADHESNFAMILY"/>
</dbReference>
<dbReference type="Proteomes" id="UP000618460">
    <property type="component" value="Unassembled WGS sequence"/>
</dbReference>
<keyword evidence="2 6" id="KW-0732">Signal</keyword>
<dbReference type="PRINTS" id="PR00691">
    <property type="entry name" value="ADHESINB"/>
</dbReference>
<evidence type="ECO:0000256" key="3">
    <source>
        <dbReference type="RuleBase" id="RU003512"/>
    </source>
</evidence>
<keyword evidence="8" id="KW-1185">Reference proteome</keyword>